<dbReference type="GeneID" id="90448140"/>
<keyword evidence="3" id="KW-1185">Reference proteome</keyword>
<dbReference type="InterPro" id="IPR005368">
    <property type="entry name" value="UPF0175"/>
</dbReference>
<sequence length="98" mass="11333">MPVTLTTRVDDDLAKLIDDIAAKEGMDRSTVIRRFLTRAAKDWLIERSLKDYEEGKITLWQVAERCGLSLWEAVSEVEKREIHVPYTPEDLEEDLEGI</sequence>
<protein>
    <submittedName>
        <fullName evidence="2">UPF0175 family protein</fullName>
    </submittedName>
</protein>
<accession>A0ABZ3H595</accession>
<dbReference type="InterPro" id="IPR002145">
    <property type="entry name" value="CopG"/>
</dbReference>
<gene>
    <name evidence="2" type="ORF">LPQ35_00615</name>
</gene>
<evidence type="ECO:0000259" key="1">
    <source>
        <dbReference type="Pfam" id="PF01402"/>
    </source>
</evidence>
<dbReference type="EMBL" id="CP087714">
    <property type="protein sequence ID" value="XAT63900.1"/>
    <property type="molecule type" value="Genomic_DNA"/>
</dbReference>
<dbReference type="Pfam" id="PF03683">
    <property type="entry name" value="UPF0175"/>
    <property type="match status" value="1"/>
</dbReference>
<reference evidence="2 3" key="1">
    <citation type="submission" date="2021-11" db="EMBL/GenBank/DDBJ databases">
        <title>Whole genome of Geoglobus acetivorans.</title>
        <authorList>
            <person name="Liu D."/>
        </authorList>
    </citation>
    <scope>NUCLEOTIDE SEQUENCE [LARGE SCALE GENOMIC DNA]</scope>
    <source>
        <strain evidence="2 3">SBH6</strain>
    </source>
</reference>
<name>A0ABZ3H595_GEOAI</name>
<dbReference type="Gene3D" id="1.10.1220.10">
    <property type="entry name" value="Met repressor-like"/>
    <property type="match status" value="1"/>
</dbReference>
<feature type="domain" description="Ribbon-helix-helix protein CopG" evidence="1">
    <location>
        <begin position="5"/>
        <end position="38"/>
    </location>
</feature>
<dbReference type="Proteomes" id="UP001492541">
    <property type="component" value="Chromosome"/>
</dbReference>
<dbReference type="InterPro" id="IPR013321">
    <property type="entry name" value="Arc_rbn_hlx_hlx"/>
</dbReference>
<evidence type="ECO:0000313" key="2">
    <source>
        <dbReference type="EMBL" id="XAT63900.1"/>
    </source>
</evidence>
<evidence type="ECO:0000313" key="3">
    <source>
        <dbReference type="Proteomes" id="UP001492541"/>
    </source>
</evidence>
<dbReference type="RefSeq" id="WP_193808528.1">
    <property type="nucleotide sequence ID" value="NZ_CP087714.1"/>
</dbReference>
<organism evidence="2 3">
    <name type="scientific">Geoglobus acetivorans</name>
    <dbReference type="NCBI Taxonomy" id="565033"/>
    <lineage>
        <taxon>Archaea</taxon>
        <taxon>Methanobacteriati</taxon>
        <taxon>Methanobacteriota</taxon>
        <taxon>Archaeoglobi</taxon>
        <taxon>Archaeoglobales</taxon>
        <taxon>Archaeoglobaceae</taxon>
        <taxon>Geoglobus</taxon>
    </lineage>
</organism>
<dbReference type="Pfam" id="PF01402">
    <property type="entry name" value="RHH_1"/>
    <property type="match status" value="1"/>
</dbReference>
<proteinExistence type="predicted"/>